<evidence type="ECO:0000256" key="11">
    <source>
        <dbReference type="ARBA" id="ARBA00023444"/>
    </source>
</evidence>
<dbReference type="GO" id="GO:0016020">
    <property type="term" value="C:membrane"/>
    <property type="evidence" value="ECO:0007669"/>
    <property type="project" value="UniProtKB-SubCell"/>
</dbReference>
<dbReference type="PANTHER" id="PTHR35457:SF1">
    <property type="entry name" value="HEME A SYNTHASE"/>
    <property type="match status" value="1"/>
</dbReference>
<feature type="transmembrane region" description="Helical" evidence="12">
    <location>
        <begin position="180"/>
        <end position="198"/>
    </location>
</feature>
<dbReference type="GO" id="GO:0006784">
    <property type="term" value="P:heme A biosynthetic process"/>
    <property type="evidence" value="ECO:0007669"/>
    <property type="project" value="InterPro"/>
</dbReference>
<feature type="transmembrane region" description="Helical" evidence="12">
    <location>
        <begin position="112"/>
        <end position="130"/>
    </location>
</feature>
<feature type="transmembrane region" description="Helical" evidence="12">
    <location>
        <begin position="136"/>
        <end position="159"/>
    </location>
</feature>
<dbReference type="EMBL" id="JAMFTH010000005">
    <property type="protein sequence ID" value="MCP8900566.1"/>
    <property type="molecule type" value="Genomic_DNA"/>
</dbReference>
<dbReference type="PANTHER" id="PTHR35457">
    <property type="entry name" value="HEME A SYNTHASE"/>
    <property type="match status" value="1"/>
</dbReference>
<evidence type="ECO:0000256" key="10">
    <source>
        <dbReference type="ARBA" id="ARBA00023157"/>
    </source>
</evidence>
<evidence type="ECO:0000256" key="7">
    <source>
        <dbReference type="ARBA" id="ARBA00023004"/>
    </source>
</evidence>
<evidence type="ECO:0000256" key="4">
    <source>
        <dbReference type="ARBA" id="ARBA00022723"/>
    </source>
</evidence>
<comment type="subcellular location">
    <subcellularLocation>
        <location evidence="1">Membrane</location>
        <topology evidence="1">Multi-pass membrane protein</topology>
    </subcellularLocation>
</comment>
<keyword evidence="3 12" id="KW-0812">Transmembrane</keyword>
<evidence type="ECO:0000256" key="2">
    <source>
        <dbReference type="ARBA" id="ARBA00022475"/>
    </source>
</evidence>
<keyword evidence="4" id="KW-0479">Metal-binding</keyword>
<dbReference type="GO" id="GO:0046872">
    <property type="term" value="F:metal ion binding"/>
    <property type="evidence" value="ECO:0007669"/>
    <property type="project" value="UniProtKB-KW"/>
</dbReference>
<keyword evidence="2" id="KW-1003">Cell membrane</keyword>
<evidence type="ECO:0000256" key="3">
    <source>
        <dbReference type="ARBA" id="ARBA00022692"/>
    </source>
</evidence>
<dbReference type="InterPro" id="IPR003780">
    <property type="entry name" value="COX15/CtaA_fam"/>
</dbReference>
<keyword evidence="5 12" id="KW-1133">Transmembrane helix</keyword>
<gene>
    <name evidence="13" type="ORF">M6D89_14760</name>
</gene>
<keyword evidence="8" id="KW-0350">Heme biosynthesis</keyword>
<dbReference type="Pfam" id="PF02628">
    <property type="entry name" value="COX15-CtaA"/>
    <property type="match status" value="1"/>
</dbReference>
<evidence type="ECO:0000256" key="8">
    <source>
        <dbReference type="ARBA" id="ARBA00023133"/>
    </source>
</evidence>
<accession>A0A9X2KU59</accession>
<reference evidence="13" key="1">
    <citation type="submission" date="2022-05" db="EMBL/GenBank/DDBJ databases">
        <authorList>
            <person name="Sun H.-N."/>
        </authorList>
    </citation>
    <scope>NUCLEOTIDE SEQUENCE</scope>
    <source>
        <strain evidence="13">HB14</strain>
    </source>
</reference>
<feature type="transmembrane region" description="Helical" evidence="12">
    <location>
        <begin position="253"/>
        <end position="271"/>
    </location>
</feature>
<feature type="transmembrane region" description="Helical" evidence="12">
    <location>
        <begin position="283"/>
        <end position="305"/>
    </location>
</feature>
<dbReference type="InterPro" id="IPR050450">
    <property type="entry name" value="COX15/CtaA_HemeA_synthase"/>
</dbReference>
<evidence type="ECO:0000256" key="5">
    <source>
        <dbReference type="ARBA" id="ARBA00022989"/>
    </source>
</evidence>
<evidence type="ECO:0000256" key="12">
    <source>
        <dbReference type="SAM" id="Phobius"/>
    </source>
</evidence>
<comment type="caution">
    <text evidence="13">The sequence shown here is derived from an EMBL/GenBank/DDBJ whole genome shotgun (WGS) entry which is preliminary data.</text>
</comment>
<proteinExistence type="predicted"/>
<dbReference type="AlphaFoldDB" id="A0A9X2KU59"/>
<keyword evidence="14" id="KW-1185">Reference proteome</keyword>
<protein>
    <submittedName>
        <fullName evidence="13">COX15/CtaA family protein</fullName>
    </submittedName>
</protein>
<comment type="pathway">
    <text evidence="11">Porphyrin-containing compound metabolism.</text>
</comment>
<keyword evidence="9 12" id="KW-0472">Membrane</keyword>
<evidence type="ECO:0000313" key="13">
    <source>
        <dbReference type="EMBL" id="MCP8900566.1"/>
    </source>
</evidence>
<name>A0A9X2KU59_9GAMM</name>
<organism evidence="13 14">
    <name type="scientific">Gilvimarinus xylanilyticus</name>
    <dbReference type="NCBI Taxonomy" id="2944139"/>
    <lineage>
        <taxon>Bacteria</taxon>
        <taxon>Pseudomonadati</taxon>
        <taxon>Pseudomonadota</taxon>
        <taxon>Gammaproteobacteria</taxon>
        <taxon>Cellvibrionales</taxon>
        <taxon>Cellvibrionaceae</taxon>
        <taxon>Gilvimarinus</taxon>
    </lineage>
</organism>
<evidence type="ECO:0000256" key="1">
    <source>
        <dbReference type="ARBA" id="ARBA00004141"/>
    </source>
</evidence>
<dbReference type="RefSeq" id="WP_253968853.1">
    <property type="nucleotide sequence ID" value="NZ_JAMFTH010000005.1"/>
</dbReference>
<sequence>MKSNVTWGFRLALLATALASVVVVLGAFTRLVDAGLGCPDWPGCYGHLTWPTTEEHVATAEALFPEAPVEHDKTWPEMVHRHFAGLLGLLILGLTIFTWRRAAQTGQPLPKGHTLGLLILVIIQAAFGMWTVTLKLWPQVVTAHLLGGFATLSLLWLLAQRLGPWQWISQQTGKIRALKPLVLLALVLVVIQIALGGWTSSNYAALACTDFPTCHGKWWPEMDVARGFNLAQTIGPNYLGGLLEGEARTAIHMAHRLGAIVVTLAVLLLVARLFSIRCARPMAVTLLAVLALQVSLGITNVMAHLPLAVAVAHNAVGALLLLTLVTLTHRVFTAQST</sequence>
<evidence type="ECO:0000313" key="14">
    <source>
        <dbReference type="Proteomes" id="UP001139319"/>
    </source>
</evidence>
<keyword evidence="7" id="KW-0408">Iron</keyword>
<keyword evidence="6" id="KW-0560">Oxidoreductase</keyword>
<feature type="transmembrane region" description="Helical" evidence="12">
    <location>
        <begin position="82"/>
        <end position="100"/>
    </location>
</feature>
<feature type="transmembrane region" description="Helical" evidence="12">
    <location>
        <begin position="311"/>
        <end position="332"/>
    </location>
</feature>
<evidence type="ECO:0000256" key="9">
    <source>
        <dbReference type="ARBA" id="ARBA00023136"/>
    </source>
</evidence>
<keyword evidence="10" id="KW-1015">Disulfide bond</keyword>
<dbReference type="GO" id="GO:0016491">
    <property type="term" value="F:oxidoreductase activity"/>
    <property type="evidence" value="ECO:0007669"/>
    <property type="project" value="UniProtKB-KW"/>
</dbReference>
<evidence type="ECO:0000256" key="6">
    <source>
        <dbReference type="ARBA" id="ARBA00023002"/>
    </source>
</evidence>
<reference evidence="13" key="2">
    <citation type="submission" date="2023-01" db="EMBL/GenBank/DDBJ databases">
        <title>Gilvimarinus xylanilyticus HB14 isolated from Caulerpa lentillifera aquaculture base in Hainan, China.</title>
        <authorList>
            <person name="Zhang Y.-J."/>
        </authorList>
    </citation>
    <scope>NUCLEOTIDE SEQUENCE</scope>
    <source>
        <strain evidence="13">HB14</strain>
    </source>
</reference>
<dbReference type="Proteomes" id="UP001139319">
    <property type="component" value="Unassembled WGS sequence"/>
</dbReference>